<protein>
    <submittedName>
        <fullName evidence="1">Uncharacterized protein</fullName>
    </submittedName>
</protein>
<evidence type="ECO:0000313" key="1">
    <source>
        <dbReference type="EMBL" id="KIS24184.1"/>
    </source>
</evidence>
<comment type="caution">
    <text evidence="1">The sequence shown here is derived from an EMBL/GenBank/DDBJ whole genome shotgun (WGS) entry which is preliminary data.</text>
</comment>
<reference evidence="1 2" key="1">
    <citation type="submission" date="2014-06" db="EMBL/GenBank/DDBJ databases">
        <title>Genome characterization of distinct group I Clostridium botulinum lineages.</title>
        <authorList>
            <person name="Giordani F."/>
            <person name="Anselmo A."/>
            <person name="Fillo S."/>
            <person name="Palozzi A.M."/>
            <person name="Fortunato A."/>
            <person name="Gentile B."/>
            <person name="Ciammaruconi A."/>
            <person name="Anniballi F."/>
            <person name="De Medici D."/>
            <person name="Lista F."/>
        </authorList>
    </citation>
    <scope>NUCLEOTIDE SEQUENCE [LARGE SCALE GENOMIC DNA]</scope>
    <source>
        <strain evidence="1 2">B2 450</strain>
    </source>
</reference>
<accession>A0A0D1AM36</accession>
<proteinExistence type="predicted"/>
<dbReference type="HOGENOM" id="CLU_2567750_0_0_9"/>
<name>A0A0D1AM36_CLOBO</name>
<dbReference type="PATRIC" id="fig|1379739.3.peg.2685"/>
<dbReference type="RefSeq" id="WP_003485041.1">
    <property type="nucleotide sequence ID" value="NZ_JXSU01000007.1"/>
</dbReference>
<dbReference type="AlphaFoldDB" id="A0A0D1AM36"/>
<dbReference type="Proteomes" id="UP000032250">
    <property type="component" value="Unassembled WGS sequence"/>
</dbReference>
<sequence>MEEILNNLKWEGNSKRMYEVILKAVPKLFQGSIKRVVANWIINHKVEVVTEDIVFQAVEDMVPSEAKNKLLHILNQMKTVK</sequence>
<dbReference type="OrthoDB" id="1739867at2"/>
<dbReference type="EMBL" id="JXSU01000007">
    <property type="protein sequence ID" value="KIS24184.1"/>
    <property type="molecule type" value="Genomic_DNA"/>
</dbReference>
<organism evidence="1 2">
    <name type="scientific">Clostridium botulinum B2 450</name>
    <dbReference type="NCBI Taxonomy" id="1379739"/>
    <lineage>
        <taxon>Bacteria</taxon>
        <taxon>Bacillati</taxon>
        <taxon>Bacillota</taxon>
        <taxon>Clostridia</taxon>
        <taxon>Eubacteriales</taxon>
        <taxon>Clostridiaceae</taxon>
        <taxon>Clostridium</taxon>
    </lineage>
</organism>
<evidence type="ECO:0000313" key="2">
    <source>
        <dbReference type="Proteomes" id="UP000032250"/>
    </source>
</evidence>
<gene>
    <name evidence="1" type="ORF">N495_11535</name>
</gene>